<dbReference type="PANTHER" id="PTHR10622:SF13">
    <property type="entry name" value="NACHT DOMAIN-CONTAINING PROTEIN"/>
    <property type="match status" value="1"/>
</dbReference>
<organism evidence="3 4">
    <name type="scientific">Clathrospora elynae</name>
    <dbReference type="NCBI Taxonomy" id="706981"/>
    <lineage>
        <taxon>Eukaryota</taxon>
        <taxon>Fungi</taxon>
        <taxon>Dikarya</taxon>
        <taxon>Ascomycota</taxon>
        <taxon>Pezizomycotina</taxon>
        <taxon>Dothideomycetes</taxon>
        <taxon>Pleosporomycetidae</taxon>
        <taxon>Pleosporales</taxon>
        <taxon>Diademaceae</taxon>
        <taxon>Clathrospora</taxon>
    </lineage>
</organism>
<name>A0A6A5S8G8_9PLEO</name>
<dbReference type="OrthoDB" id="538223at2759"/>
<proteinExistence type="predicted"/>
<evidence type="ECO:0000256" key="1">
    <source>
        <dbReference type="ARBA" id="ARBA00022737"/>
    </source>
</evidence>
<evidence type="ECO:0000259" key="2">
    <source>
        <dbReference type="PROSITE" id="PS50837"/>
    </source>
</evidence>
<dbReference type="InterPro" id="IPR007111">
    <property type="entry name" value="NACHT_NTPase"/>
</dbReference>
<sequence length="855" mass="97274">MHLLEYNKDGELIITSLDDNKPPPYAILSHRWGEEAEEVSFEDIARNTGKDKSGYKKIRFCGDQAKSDGLQYFWIDTCCINKANKAELSLAIRSMFRWYRNAARCYVYLSDVSALPLTDERETDSLLWDSDFRKSEWFTRGWTLQELIAPSVVEFFSREWRMLGDRVSLKLQIHEVTTIPHEVLEGSPLFQFSVDERFRWRQNRHTKVKEDAAYSMSGIFDVDMAPVYGEGAEQAFGRLHEKIRKQEEYLRKQEECLRDLRATDPRNDKKRIEDTKGGLLADSYRWVLDNTTFQQWQQDPHNRLLWVKGDPGKGKTMLLCGIIDELQNALSKTALVAYFFCQATDTRINSATAVLRGLMYMLVSQQPLLVSHIRTKYDHAGKALFEDANAWIALTEIFVDMLQDLQLSTTYITIDALDECVIDLPKLLNFIAKQSSASSRIKWIVSSRNWPGIEEQLEQAGHKIGLSLELNAESVSAAVGVFIQHKVSQLAHQKNYDKQTQDAVFARLTLGADGTFLWVALVCQDLGNIKKRNTLKKLDSFPLGLGPLYERMMQQISVSDDAELCKQILALEALVYRPITLEELVALVEPLRDTADEDLREIVSLCGSFLTLREDIVYFVHQSAKDFLLEKACGDIFPSGAEEVHQVISTKSLAILSSTLHRDMYGLKALGFSIENVTRTEPDSLAASRYSCVYWIDHLHDSKANFSTHNDCDLHVRRVVDEFLRTKYLYWLEGLSLCKSLERGTVSIEKLWSLVQETQDQDQLAQLVQDARRFVMYHKGAIEGYPLQTYASALMFSPTGSLIRQLFQHEAPEKITLKPGMSNSWSACLQTLEGHSSSVSGLLARLDPAGVSVVG</sequence>
<dbReference type="InterPro" id="IPR027417">
    <property type="entry name" value="P-loop_NTPase"/>
</dbReference>
<dbReference type="InterPro" id="IPR010730">
    <property type="entry name" value="HET"/>
</dbReference>
<reference evidence="3" key="1">
    <citation type="journal article" date="2020" name="Stud. Mycol.">
        <title>101 Dothideomycetes genomes: a test case for predicting lifestyles and emergence of pathogens.</title>
        <authorList>
            <person name="Haridas S."/>
            <person name="Albert R."/>
            <person name="Binder M."/>
            <person name="Bloem J."/>
            <person name="Labutti K."/>
            <person name="Salamov A."/>
            <person name="Andreopoulos B."/>
            <person name="Baker S."/>
            <person name="Barry K."/>
            <person name="Bills G."/>
            <person name="Bluhm B."/>
            <person name="Cannon C."/>
            <person name="Castanera R."/>
            <person name="Culley D."/>
            <person name="Daum C."/>
            <person name="Ezra D."/>
            <person name="Gonzalez J."/>
            <person name="Henrissat B."/>
            <person name="Kuo A."/>
            <person name="Liang C."/>
            <person name="Lipzen A."/>
            <person name="Lutzoni F."/>
            <person name="Magnuson J."/>
            <person name="Mondo S."/>
            <person name="Nolan M."/>
            <person name="Ohm R."/>
            <person name="Pangilinan J."/>
            <person name="Park H.-J."/>
            <person name="Ramirez L."/>
            <person name="Alfaro M."/>
            <person name="Sun H."/>
            <person name="Tritt A."/>
            <person name="Yoshinaga Y."/>
            <person name="Zwiers L.-H."/>
            <person name="Turgeon B."/>
            <person name="Goodwin S."/>
            <person name="Spatafora J."/>
            <person name="Crous P."/>
            <person name="Grigoriev I."/>
        </authorList>
    </citation>
    <scope>NUCLEOTIDE SEQUENCE</scope>
    <source>
        <strain evidence="3">CBS 161.51</strain>
    </source>
</reference>
<dbReference type="Proteomes" id="UP000800038">
    <property type="component" value="Unassembled WGS sequence"/>
</dbReference>
<keyword evidence="1" id="KW-0677">Repeat</keyword>
<evidence type="ECO:0000313" key="4">
    <source>
        <dbReference type="Proteomes" id="UP000800038"/>
    </source>
</evidence>
<dbReference type="EMBL" id="ML976163">
    <property type="protein sequence ID" value="KAF1936905.1"/>
    <property type="molecule type" value="Genomic_DNA"/>
</dbReference>
<dbReference type="PANTHER" id="PTHR10622">
    <property type="entry name" value="HET DOMAIN-CONTAINING PROTEIN"/>
    <property type="match status" value="1"/>
</dbReference>
<dbReference type="Gene3D" id="3.40.50.300">
    <property type="entry name" value="P-loop containing nucleotide triphosphate hydrolases"/>
    <property type="match status" value="1"/>
</dbReference>
<dbReference type="InterPro" id="IPR056884">
    <property type="entry name" value="NPHP3-like_N"/>
</dbReference>
<keyword evidence="4" id="KW-1185">Reference proteome</keyword>
<accession>A0A6A5S8G8</accession>
<protein>
    <submittedName>
        <fullName evidence="3">HET-domain-containing protein</fullName>
    </submittedName>
</protein>
<dbReference type="AlphaFoldDB" id="A0A6A5S8G8"/>
<dbReference type="FunFam" id="3.40.50.300:FF:001638">
    <property type="entry name" value="NACHT and WD40 domain protein"/>
    <property type="match status" value="1"/>
</dbReference>
<gene>
    <name evidence="3" type="ORF">EJ02DRAFT_438228</name>
</gene>
<dbReference type="PROSITE" id="PS50837">
    <property type="entry name" value="NACHT"/>
    <property type="match status" value="1"/>
</dbReference>
<evidence type="ECO:0000313" key="3">
    <source>
        <dbReference type="EMBL" id="KAF1936905.1"/>
    </source>
</evidence>
<dbReference type="Pfam" id="PF24883">
    <property type="entry name" value="NPHP3_N"/>
    <property type="match status" value="1"/>
</dbReference>
<dbReference type="Pfam" id="PF06985">
    <property type="entry name" value="HET"/>
    <property type="match status" value="1"/>
</dbReference>
<feature type="domain" description="NACHT" evidence="2">
    <location>
        <begin position="303"/>
        <end position="524"/>
    </location>
</feature>